<accession>Q11B29</accession>
<evidence type="ECO:0000313" key="3">
    <source>
        <dbReference type="EMBL" id="ABG65396.1"/>
    </source>
</evidence>
<dbReference type="HOGENOM" id="CLU_2536459_0_0_5"/>
<feature type="compositionally biased region" description="Basic and acidic residues" evidence="1">
    <location>
        <begin position="1"/>
        <end position="11"/>
    </location>
</feature>
<gene>
    <name evidence="3" type="ordered locus">Meso_4029</name>
</gene>
<dbReference type="EMBL" id="CP000390">
    <property type="protein sequence ID" value="ABG65396.1"/>
    <property type="molecule type" value="Genomic_DNA"/>
</dbReference>
<organism evidence="3">
    <name type="scientific">Chelativorans sp. (strain BNC1)</name>
    <dbReference type="NCBI Taxonomy" id="266779"/>
    <lineage>
        <taxon>Bacteria</taxon>
        <taxon>Pseudomonadati</taxon>
        <taxon>Pseudomonadota</taxon>
        <taxon>Alphaproteobacteria</taxon>
        <taxon>Hyphomicrobiales</taxon>
        <taxon>Phyllobacteriaceae</taxon>
        <taxon>Chelativorans</taxon>
    </lineage>
</organism>
<reference evidence="3" key="1">
    <citation type="submission" date="2006-06" db="EMBL/GenBank/DDBJ databases">
        <title>Complete sequence of chromosome of Chelativorans sp. BNC1.</title>
        <authorList>
            <consortium name="US DOE Joint Genome Institute"/>
            <person name="Copeland A."/>
            <person name="Lucas S."/>
            <person name="Lapidus A."/>
            <person name="Barry K."/>
            <person name="Detter J.C."/>
            <person name="Glavina del Rio T."/>
            <person name="Hammon N."/>
            <person name="Israni S."/>
            <person name="Dalin E."/>
            <person name="Tice H."/>
            <person name="Pitluck S."/>
            <person name="Chertkov O."/>
            <person name="Brettin T."/>
            <person name="Bruce D."/>
            <person name="Han C."/>
            <person name="Tapia R."/>
            <person name="Gilna P."/>
            <person name="Schmutz J."/>
            <person name="Larimer F."/>
            <person name="Land M."/>
            <person name="Hauser L."/>
            <person name="Kyrpides N."/>
            <person name="Mikhailova N."/>
            <person name="Richardson P."/>
        </authorList>
    </citation>
    <scope>NUCLEOTIDE SEQUENCE</scope>
    <source>
        <strain evidence="3">BNC1</strain>
    </source>
</reference>
<dbReference type="STRING" id="266779.Meso_4029"/>
<protein>
    <submittedName>
        <fullName evidence="3">Uncharacterized protein</fullName>
    </submittedName>
</protein>
<feature type="region of interest" description="Disordered" evidence="1">
    <location>
        <begin position="1"/>
        <end position="29"/>
    </location>
</feature>
<name>Q11B29_CHESB</name>
<evidence type="ECO:0000256" key="2">
    <source>
        <dbReference type="SAM" id="Phobius"/>
    </source>
</evidence>
<dbReference type="KEGG" id="mes:Meso_4029"/>
<evidence type="ECO:0000256" key="1">
    <source>
        <dbReference type="SAM" id="MobiDB-lite"/>
    </source>
</evidence>
<keyword evidence="2" id="KW-0812">Transmembrane</keyword>
<feature type="transmembrane region" description="Helical" evidence="2">
    <location>
        <begin position="46"/>
        <end position="64"/>
    </location>
</feature>
<proteinExistence type="predicted"/>
<sequence>MRPTQRADERGGFSGTSRHIGCFQRQRRQWSRRANGSRFPAMSRNIMIAIAAAILIVLALFLFLQPRGGNEAGGQPPHATTGG</sequence>
<keyword evidence="2" id="KW-0472">Membrane</keyword>
<keyword evidence="2" id="KW-1133">Transmembrane helix</keyword>
<dbReference type="AlphaFoldDB" id="Q11B29"/>